<protein>
    <recommendedName>
        <fullName evidence="1">Poly [ADP-ribose] polymerase</fullName>
        <shortName evidence="1">PARP</shortName>
        <ecNumber evidence="1">2.4.2.-</ecNumber>
    </recommendedName>
</protein>
<evidence type="ECO:0000313" key="5">
    <source>
        <dbReference type="EMBL" id="CAF4217328.1"/>
    </source>
</evidence>
<dbReference type="SUPFAM" id="SSF56399">
    <property type="entry name" value="ADP-ribosylation"/>
    <property type="match status" value="1"/>
</dbReference>
<dbReference type="EMBL" id="CAJNOK010027103">
    <property type="protein sequence ID" value="CAF1414297.1"/>
    <property type="molecule type" value="Genomic_DNA"/>
</dbReference>
<proteinExistence type="predicted"/>
<gene>
    <name evidence="4" type="ORF">OVA965_LOCUS33479</name>
    <name evidence="5" type="ORF">TMI583_LOCUS34371</name>
</gene>
<dbReference type="AlphaFoldDB" id="A0A8S2S930"/>
<evidence type="ECO:0000256" key="2">
    <source>
        <dbReference type="SAM" id="MobiDB-lite"/>
    </source>
</evidence>
<feature type="compositionally biased region" description="Low complexity" evidence="2">
    <location>
        <begin position="84"/>
        <end position="98"/>
    </location>
</feature>
<comment type="caution">
    <text evidence="5">The sequence shown here is derived from an EMBL/GenBank/DDBJ whole genome shotgun (WGS) entry which is preliminary data.</text>
</comment>
<dbReference type="PANTHER" id="PTHR45740:SF2">
    <property type="entry name" value="POLY [ADP-RIBOSE] POLYMERASE"/>
    <property type="match status" value="1"/>
</dbReference>
<feature type="region of interest" description="Disordered" evidence="2">
    <location>
        <begin position="83"/>
        <end position="107"/>
    </location>
</feature>
<dbReference type="EMBL" id="CAJOBA010048854">
    <property type="protein sequence ID" value="CAF4217328.1"/>
    <property type="molecule type" value="Genomic_DNA"/>
</dbReference>
<evidence type="ECO:0000256" key="1">
    <source>
        <dbReference type="RuleBase" id="RU362114"/>
    </source>
</evidence>
<dbReference type="Proteomes" id="UP000682733">
    <property type="component" value="Unassembled WGS sequence"/>
</dbReference>
<dbReference type="Pfam" id="PF00644">
    <property type="entry name" value="PARP"/>
    <property type="match status" value="1"/>
</dbReference>
<sequence>VDLIVVCSSSDKLKNVVLQAAGSAVSREYRQKLKSNCNSPISVAPGQLSSTFDGLLVTCLFYNSPTTTERLRYLHAAPTKFKTQSIGSSSDSDGYIQSKKPHEQRKYSLRTTKQDLRTPVFDNQLRCALNSGSEEYTSVLRRFQNTMQQQNNSYSRIIAIEQIHNATWLLQYEVYRNGLFDQLRKDTEQFLFHGCRDTVVDNIIKRGFDRNHAGEIHGTSYGRGVYFSSSAFESHQYTIPNQSGERYMFLVRVLLGNTMLGDSSVQYIPDGYHTTTNGKSIFVTYHDSQAYAAYLIIYK</sequence>
<evidence type="ECO:0000259" key="3">
    <source>
        <dbReference type="PROSITE" id="PS51059"/>
    </source>
</evidence>
<dbReference type="PROSITE" id="PS51059">
    <property type="entry name" value="PARP_CATALYTIC"/>
    <property type="match status" value="1"/>
</dbReference>
<dbReference type="InterPro" id="IPR051712">
    <property type="entry name" value="ARTD-AVP"/>
</dbReference>
<organism evidence="5 6">
    <name type="scientific">Didymodactylos carnosus</name>
    <dbReference type="NCBI Taxonomy" id="1234261"/>
    <lineage>
        <taxon>Eukaryota</taxon>
        <taxon>Metazoa</taxon>
        <taxon>Spiralia</taxon>
        <taxon>Gnathifera</taxon>
        <taxon>Rotifera</taxon>
        <taxon>Eurotatoria</taxon>
        <taxon>Bdelloidea</taxon>
        <taxon>Philodinida</taxon>
        <taxon>Philodinidae</taxon>
        <taxon>Didymodactylos</taxon>
    </lineage>
</organism>
<keyword evidence="1" id="KW-0520">NAD</keyword>
<dbReference type="GO" id="GO:0003950">
    <property type="term" value="F:NAD+ poly-ADP-ribosyltransferase activity"/>
    <property type="evidence" value="ECO:0007669"/>
    <property type="project" value="UniProtKB-UniRule"/>
</dbReference>
<keyword evidence="1" id="KW-0808">Transferase</keyword>
<accession>A0A8S2S930</accession>
<name>A0A8S2S930_9BILA</name>
<evidence type="ECO:0000313" key="6">
    <source>
        <dbReference type="Proteomes" id="UP000682733"/>
    </source>
</evidence>
<dbReference type="GO" id="GO:1990404">
    <property type="term" value="F:NAD+-protein mono-ADP-ribosyltransferase activity"/>
    <property type="evidence" value="ECO:0007669"/>
    <property type="project" value="TreeGrafter"/>
</dbReference>
<feature type="domain" description="PARP catalytic" evidence="3">
    <location>
        <begin position="112"/>
        <end position="299"/>
    </location>
</feature>
<dbReference type="PANTHER" id="PTHR45740">
    <property type="entry name" value="POLY [ADP-RIBOSE] POLYMERASE"/>
    <property type="match status" value="1"/>
</dbReference>
<dbReference type="GO" id="GO:0005634">
    <property type="term" value="C:nucleus"/>
    <property type="evidence" value="ECO:0007669"/>
    <property type="project" value="TreeGrafter"/>
</dbReference>
<evidence type="ECO:0000313" key="4">
    <source>
        <dbReference type="EMBL" id="CAF1414297.1"/>
    </source>
</evidence>
<reference evidence="5" key="1">
    <citation type="submission" date="2021-02" db="EMBL/GenBank/DDBJ databases">
        <authorList>
            <person name="Nowell W R."/>
        </authorList>
    </citation>
    <scope>NUCLEOTIDE SEQUENCE</scope>
</reference>
<dbReference type="EC" id="2.4.2.-" evidence="1"/>
<feature type="non-terminal residue" evidence="5">
    <location>
        <position position="1"/>
    </location>
</feature>
<dbReference type="Gene3D" id="3.90.228.10">
    <property type="match status" value="1"/>
</dbReference>
<dbReference type="Proteomes" id="UP000677228">
    <property type="component" value="Unassembled WGS sequence"/>
</dbReference>
<dbReference type="InterPro" id="IPR012317">
    <property type="entry name" value="Poly(ADP-ribose)pol_cat_dom"/>
</dbReference>
<keyword evidence="1" id="KW-0328">Glycosyltransferase</keyword>